<feature type="compositionally biased region" description="Polar residues" evidence="1">
    <location>
        <begin position="37"/>
        <end position="53"/>
    </location>
</feature>
<evidence type="ECO:0000313" key="3">
    <source>
        <dbReference type="Proteomes" id="UP000016536"/>
    </source>
</evidence>
<dbReference type="Proteomes" id="UP000016536">
    <property type="component" value="Unassembled WGS sequence"/>
</dbReference>
<accession>U1S157</accession>
<dbReference type="HOGENOM" id="CLU_3057658_0_0_11"/>
<evidence type="ECO:0000256" key="1">
    <source>
        <dbReference type="SAM" id="MobiDB-lite"/>
    </source>
</evidence>
<dbReference type="AlphaFoldDB" id="U1S157"/>
<name>U1S157_9ACTO</name>
<gene>
    <name evidence="2" type="ORF">HMPREF1979_01330</name>
</gene>
<feature type="compositionally biased region" description="Basic and acidic residues" evidence="1">
    <location>
        <begin position="17"/>
        <end position="32"/>
    </location>
</feature>
<keyword evidence="3" id="KW-1185">Reference proteome</keyword>
<sequence>MVRSHRQRGLSNNHIAVYDDRHLRRAPSDSHMKRLQTARTTATPDPQARVASQ</sequence>
<proteinExistence type="predicted"/>
<protein>
    <submittedName>
        <fullName evidence="2">Uncharacterized protein</fullName>
    </submittedName>
</protein>
<comment type="caution">
    <text evidence="2">The sequence shown here is derived from an EMBL/GenBank/DDBJ whole genome shotgun (WGS) entry which is preliminary data.</text>
</comment>
<dbReference type="EMBL" id="AWSE01000064">
    <property type="protein sequence ID" value="ERH24372.1"/>
    <property type="molecule type" value="Genomic_DNA"/>
</dbReference>
<reference evidence="2 3" key="1">
    <citation type="submission" date="2013-08" db="EMBL/GenBank/DDBJ databases">
        <authorList>
            <person name="Weinstock G."/>
            <person name="Sodergren E."/>
            <person name="Wylie T."/>
            <person name="Fulton L."/>
            <person name="Fulton R."/>
            <person name="Fronick C."/>
            <person name="O'Laughlin M."/>
            <person name="Godfrey J."/>
            <person name="Miner T."/>
            <person name="Herter B."/>
            <person name="Appelbaum E."/>
            <person name="Cordes M."/>
            <person name="Lek S."/>
            <person name="Wollam A."/>
            <person name="Pepin K.H."/>
            <person name="Palsikar V.B."/>
            <person name="Mitreva M."/>
            <person name="Wilson R.K."/>
        </authorList>
    </citation>
    <scope>NUCLEOTIDE SEQUENCE [LARGE SCALE GENOMIC DNA]</scope>
    <source>
        <strain evidence="2 3">F0542</strain>
    </source>
</reference>
<feature type="region of interest" description="Disordered" evidence="1">
    <location>
        <begin position="1"/>
        <end position="53"/>
    </location>
</feature>
<evidence type="ECO:0000313" key="2">
    <source>
        <dbReference type="EMBL" id="ERH24372.1"/>
    </source>
</evidence>
<organism evidence="2 3">
    <name type="scientific">Actinomyces johnsonii F0542</name>
    <dbReference type="NCBI Taxonomy" id="1321818"/>
    <lineage>
        <taxon>Bacteria</taxon>
        <taxon>Bacillati</taxon>
        <taxon>Actinomycetota</taxon>
        <taxon>Actinomycetes</taxon>
        <taxon>Actinomycetales</taxon>
        <taxon>Actinomycetaceae</taxon>
        <taxon>Actinomyces</taxon>
    </lineage>
</organism>